<dbReference type="EMBL" id="GGEC01012108">
    <property type="protein sequence ID" value="MBW92591.1"/>
    <property type="molecule type" value="Transcribed_RNA"/>
</dbReference>
<protein>
    <submittedName>
        <fullName evidence="1">Uncharacterized protein</fullName>
    </submittedName>
</protein>
<organism evidence="1">
    <name type="scientific">Rhizophora mucronata</name>
    <name type="common">Asiatic mangrove</name>
    <dbReference type="NCBI Taxonomy" id="61149"/>
    <lineage>
        <taxon>Eukaryota</taxon>
        <taxon>Viridiplantae</taxon>
        <taxon>Streptophyta</taxon>
        <taxon>Embryophyta</taxon>
        <taxon>Tracheophyta</taxon>
        <taxon>Spermatophyta</taxon>
        <taxon>Magnoliopsida</taxon>
        <taxon>eudicotyledons</taxon>
        <taxon>Gunneridae</taxon>
        <taxon>Pentapetalae</taxon>
        <taxon>rosids</taxon>
        <taxon>fabids</taxon>
        <taxon>Malpighiales</taxon>
        <taxon>Rhizophoraceae</taxon>
        <taxon>Rhizophora</taxon>
    </lineage>
</organism>
<proteinExistence type="predicted"/>
<name>A0A2P2JGK1_RHIMU</name>
<reference evidence="1" key="1">
    <citation type="submission" date="2018-02" db="EMBL/GenBank/DDBJ databases">
        <title>Rhizophora mucronata_Transcriptome.</title>
        <authorList>
            <person name="Meera S.P."/>
            <person name="Sreeshan A."/>
            <person name="Augustine A."/>
        </authorList>
    </citation>
    <scope>NUCLEOTIDE SEQUENCE</scope>
    <source>
        <tissue evidence="1">Leaf</tissue>
    </source>
</reference>
<dbReference type="AlphaFoldDB" id="A0A2P2JGK1"/>
<evidence type="ECO:0000313" key="1">
    <source>
        <dbReference type="EMBL" id="MBW92591.1"/>
    </source>
</evidence>
<accession>A0A2P2JGK1</accession>
<sequence length="28" mass="3248">MLGTEASMFHSLAENNVNWFSYRAQVFP</sequence>